<evidence type="ECO:0000256" key="7">
    <source>
        <dbReference type="HAMAP-Rule" id="MF_01405"/>
    </source>
</evidence>
<comment type="cofactor">
    <cofactor evidence="7">
        <name>Mg(2+)</name>
        <dbReference type="ChEBI" id="CHEBI:18420"/>
    </cofactor>
    <text evidence="7">Binds 1 Mg(2+) ion per subunit.</text>
</comment>
<evidence type="ECO:0000256" key="2">
    <source>
        <dbReference type="ARBA" id="ARBA00022723"/>
    </source>
</evidence>
<evidence type="ECO:0000256" key="1">
    <source>
        <dbReference type="ARBA" id="ARBA00008023"/>
    </source>
</evidence>
<dbReference type="PANTHER" id="PTHR11067:SF9">
    <property type="entry name" value="INOSINE TRIPHOSPHATE PYROPHOSPHATASE"/>
    <property type="match status" value="1"/>
</dbReference>
<protein>
    <recommendedName>
        <fullName evidence="7">dITP/XTP pyrophosphatase</fullName>
        <ecNumber evidence="7">3.6.1.66</ecNumber>
    </recommendedName>
    <alternativeName>
        <fullName evidence="7">Non-canonical purine NTP pyrophosphatase</fullName>
    </alternativeName>
    <alternativeName>
        <fullName evidence="7">Non-standard purine NTP pyrophosphatase</fullName>
    </alternativeName>
    <alternativeName>
        <fullName evidence="7">Nucleoside-triphosphate diphosphatase</fullName>
    </alternativeName>
    <alternativeName>
        <fullName evidence="7">Nucleoside-triphosphate pyrophosphatase</fullName>
        <shortName evidence="7">NTPase</shortName>
    </alternativeName>
</protein>
<evidence type="ECO:0000313" key="9">
    <source>
        <dbReference type="EMBL" id="MDI1430666.1"/>
    </source>
</evidence>
<dbReference type="NCBIfam" id="TIGR00042">
    <property type="entry name" value="RdgB/HAM1 family non-canonical purine NTP pyrophosphatase"/>
    <property type="match status" value="1"/>
</dbReference>
<evidence type="ECO:0000256" key="3">
    <source>
        <dbReference type="ARBA" id="ARBA00022741"/>
    </source>
</evidence>
<sequence length="221" mass="23840">MSEPNLPLSILVATTNRGKLAELLAIFADLPIQLLPLSQVLPDLPPIIEDGATFVDNALIKARTGAEAAMMVTLAEDAGLEVDALAGRPGVRSARFAKEGATDSENNAALLAALEEIDDEHRTARFRCTMVLLDPWNEVQPEVICEGRCEGTIAQQARGAGGFGYDPLFIVKGDGRTMAELGDEEKNRISHRAEAARAMRPVLEALIENRRATVTRVVGER</sequence>
<dbReference type="SUPFAM" id="SSF52972">
    <property type="entry name" value="ITPase-like"/>
    <property type="match status" value="1"/>
</dbReference>
<evidence type="ECO:0000313" key="10">
    <source>
        <dbReference type="Proteomes" id="UP001160301"/>
    </source>
</evidence>
<dbReference type="InterPro" id="IPR029001">
    <property type="entry name" value="ITPase-like_fam"/>
</dbReference>
<dbReference type="RefSeq" id="WP_136966775.1">
    <property type="nucleotide sequence ID" value="NZ_JARZHI010000010.1"/>
</dbReference>
<feature type="binding site" evidence="7">
    <location>
        <begin position="14"/>
        <end position="19"/>
    </location>
    <ligand>
        <name>substrate</name>
    </ligand>
</feature>
<comment type="caution">
    <text evidence="7">Lacks conserved residue(s) required for the propagation of feature annotation.</text>
</comment>
<accession>A0ABT6NQW2</accession>
<feature type="active site" description="Proton acceptor" evidence="7">
    <location>
        <position position="77"/>
    </location>
</feature>
<comment type="catalytic activity">
    <reaction evidence="7">
        <text>XTP + H2O = XMP + diphosphate + H(+)</text>
        <dbReference type="Rhea" id="RHEA:28610"/>
        <dbReference type="ChEBI" id="CHEBI:15377"/>
        <dbReference type="ChEBI" id="CHEBI:15378"/>
        <dbReference type="ChEBI" id="CHEBI:33019"/>
        <dbReference type="ChEBI" id="CHEBI:57464"/>
        <dbReference type="ChEBI" id="CHEBI:61314"/>
        <dbReference type="EC" id="3.6.1.66"/>
    </reaction>
</comment>
<proteinExistence type="inferred from homology"/>
<comment type="subunit">
    <text evidence="7">Homodimer.</text>
</comment>
<feature type="binding site" evidence="7">
    <location>
        <position position="186"/>
    </location>
    <ligand>
        <name>substrate</name>
    </ligand>
</feature>
<dbReference type="InterPro" id="IPR002637">
    <property type="entry name" value="RdgB/HAM1"/>
</dbReference>
<dbReference type="Gene3D" id="3.90.950.10">
    <property type="match status" value="1"/>
</dbReference>
<evidence type="ECO:0000256" key="6">
    <source>
        <dbReference type="ARBA" id="ARBA00023080"/>
    </source>
</evidence>
<dbReference type="Proteomes" id="UP001160301">
    <property type="component" value="Unassembled WGS sequence"/>
</dbReference>
<keyword evidence="10" id="KW-1185">Reference proteome</keyword>
<dbReference type="PANTHER" id="PTHR11067">
    <property type="entry name" value="INOSINE TRIPHOSPHATE PYROPHOSPHATASE/HAM1 PROTEIN"/>
    <property type="match status" value="1"/>
</dbReference>
<keyword evidence="2 7" id="KW-0479">Metal-binding</keyword>
<dbReference type="EMBL" id="JARZHI010000010">
    <property type="protein sequence ID" value="MDI1430666.1"/>
    <property type="molecule type" value="Genomic_DNA"/>
</dbReference>
<feature type="binding site" evidence="7">
    <location>
        <position position="78"/>
    </location>
    <ligand>
        <name>substrate</name>
    </ligand>
</feature>
<feature type="binding site" evidence="7">
    <location>
        <begin position="191"/>
        <end position="192"/>
    </location>
    <ligand>
        <name>substrate</name>
    </ligand>
</feature>
<reference evidence="9 10" key="1">
    <citation type="submission" date="2023-04" db="EMBL/GenBank/DDBJ databases">
        <title>The genome sequence of Polyangium sorediatum DSM14670.</title>
        <authorList>
            <person name="Zhang X."/>
        </authorList>
    </citation>
    <scope>NUCLEOTIDE SEQUENCE [LARGE SCALE GENOMIC DNA]</scope>
    <source>
        <strain evidence="9 10">DSM 14670</strain>
    </source>
</reference>
<feature type="binding site" evidence="7">
    <location>
        <position position="77"/>
    </location>
    <ligand>
        <name>Mg(2+)</name>
        <dbReference type="ChEBI" id="CHEBI:18420"/>
    </ligand>
</feature>
<comment type="catalytic activity">
    <reaction evidence="7">
        <text>ITP + H2O = IMP + diphosphate + H(+)</text>
        <dbReference type="Rhea" id="RHEA:29399"/>
        <dbReference type="ChEBI" id="CHEBI:15377"/>
        <dbReference type="ChEBI" id="CHEBI:15378"/>
        <dbReference type="ChEBI" id="CHEBI:33019"/>
        <dbReference type="ChEBI" id="CHEBI:58053"/>
        <dbReference type="ChEBI" id="CHEBI:61402"/>
        <dbReference type="EC" id="3.6.1.66"/>
    </reaction>
</comment>
<feature type="binding site" evidence="7">
    <location>
        <begin position="163"/>
        <end position="166"/>
    </location>
    <ligand>
        <name>substrate</name>
    </ligand>
</feature>
<evidence type="ECO:0000256" key="5">
    <source>
        <dbReference type="ARBA" id="ARBA00022842"/>
    </source>
</evidence>
<keyword evidence="5 7" id="KW-0460">Magnesium</keyword>
<comment type="function">
    <text evidence="7">Pyrophosphatase that catalyzes the hydrolysis of nucleoside triphosphates to their monophosphate derivatives, with a high preference for the non-canonical purine nucleotides XTP (xanthosine triphosphate), dITP (deoxyinosine triphosphate) and ITP. Seems to function as a house-cleaning enzyme that removes non-canonical purine nucleotides from the nucleotide pool, thus preventing their incorporation into DNA/RNA and avoiding chromosomal lesions.</text>
</comment>
<dbReference type="Pfam" id="PF01725">
    <property type="entry name" value="Ham1p_like"/>
    <property type="match status" value="1"/>
</dbReference>
<keyword evidence="3 7" id="KW-0547">Nucleotide-binding</keyword>
<name>A0ABT6NQW2_9BACT</name>
<evidence type="ECO:0000256" key="8">
    <source>
        <dbReference type="RuleBase" id="RU003781"/>
    </source>
</evidence>
<gene>
    <name evidence="9" type="primary">rdgB</name>
    <name evidence="9" type="ORF">QHF89_14335</name>
</gene>
<organism evidence="9 10">
    <name type="scientific">Polyangium sorediatum</name>
    <dbReference type="NCBI Taxonomy" id="889274"/>
    <lineage>
        <taxon>Bacteria</taxon>
        <taxon>Pseudomonadati</taxon>
        <taxon>Myxococcota</taxon>
        <taxon>Polyangia</taxon>
        <taxon>Polyangiales</taxon>
        <taxon>Polyangiaceae</taxon>
        <taxon>Polyangium</taxon>
    </lineage>
</organism>
<dbReference type="EC" id="3.6.1.66" evidence="7"/>
<dbReference type="InterPro" id="IPR020922">
    <property type="entry name" value="dITP/XTP_pyrophosphatase"/>
</dbReference>
<comment type="catalytic activity">
    <reaction evidence="7">
        <text>dITP + H2O = dIMP + diphosphate + H(+)</text>
        <dbReference type="Rhea" id="RHEA:28342"/>
        <dbReference type="ChEBI" id="CHEBI:15377"/>
        <dbReference type="ChEBI" id="CHEBI:15378"/>
        <dbReference type="ChEBI" id="CHEBI:33019"/>
        <dbReference type="ChEBI" id="CHEBI:61194"/>
        <dbReference type="ChEBI" id="CHEBI:61382"/>
        <dbReference type="EC" id="3.6.1.66"/>
    </reaction>
</comment>
<comment type="similarity">
    <text evidence="1 7 8">Belongs to the HAM1 NTPase family.</text>
</comment>
<dbReference type="CDD" id="cd00515">
    <property type="entry name" value="HAM1"/>
    <property type="match status" value="1"/>
</dbReference>
<evidence type="ECO:0000256" key="4">
    <source>
        <dbReference type="ARBA" id="ARBA00022801"/>
    </source>
</evidence>
<keyword evidence="4 7" id="KW-0378">Hydrolase</keyword>
<keyword evidence="6 7" id="KW-0546">Nucleotide metabolism</keyword>
<comment type="caution">
    <text evidence="9">The sequence shown here is derived from an EMBL/GenBank/DDBJ whole genome shotgun (WGS) entry which is preliminary data.</text>
</comment>
<dbReference type="HAMAP" id="MF_01405">
    <property type="entry name" value="Non_canon_purine_NTPase"/>
    <property type="match status" value="1"/>
</dbReference>